<dbReference type="InterPro" id="IPR012000">
    <property type="entry name" value="Thiamin_PyroP_enz_cen_dom"/>
</dbReference>
<dbReference type="Gene3D" id="3.40.50.1220">
    <property type="entry name" value="TPP-binding domain"/>
    <property type="match status" value="1"/>
</dbReference>
<evidence type="ECO:0000256" key="5">
    <source>
        <dbReference type="ARBA" id="ARBA00023004"/>
    </source>
</evidence>
<proteinExistence type="inferred from homology"/>
<keyword evidence="3" id="KW-0479">Metal-binding</keyword>
<evidence type="ECO:0000256" key="3">
    <source>
        <dbReference type="ARBA" id="ARBA00022723"/>
    </source>
</evidence>
<evidence type="ECO:0000256" key="1">
    <source>
        <dbReference type="ARBA" id="ARBA00007812"/>
    </source>
</evidence>
<feature type="domain" description="Rubredoxin-like" evidence="8">
    <location>
        <begin position="1"/>
        <end position="44"/>
    </location>
</feature>
<dbReference type="PROSITE" id="PS50903">
    <property type="entry name" value="RUBREDOXIN_LIKE"/>
    <property type="match status" value="1"/>
</dbReference>
<dbReference type="CDD" id="cd02014">
    <property type="entry name" value="TPP_POX"/>
    <property type="match status" value="1"/>
</dbReference>
<dbReference type="SUPFAM" id="SSF52518">
    <property type="entry name" value="Thiamin diphosphate-binding fold (THDP-binding)"/>
    <property type="match status" value="2"/>
</dbReference>
<keyword evidence="9" id="KW-0670">Pyruvate</keyword>
<evidence type="ECO:0000259" key="8">
    <source>
        <dbReference type="PROSITE" id="PS50903"/>
    </source>
</evidence>
<comment type="similarity">
    <text evidence="1 7">Belongs to the TPP enzyme family.</text>
</comment>
<dbReference type="InterPro" id="IPR024934">
    <property type="entry name" value="Rubredoxin-like_dom"/>
</dbReference>
<keyword evidence="10" id="KW-1185">Reference proteome</keyword>
<keyword evidence="5" id="KW-0408">Iron</keyword>
<dbReference type="Proteomes" id="UP000831817">
    <property type="component" value="Chromosome"/>
</dbReference>
<gene>
    <name evidence="9" type="ORF">MTTB_09360</name>
</gene>
<dbReference type="RefSeq" id="WP_248563903.1">
    <property type="nucleotide sequence ID" value="NZ_AP025698.1"/>
</dbReference>
<dbReference type="InterPro" id="IPR012001">
    <property type="entry name" value="Thiamin_PyroP_enz_TPP-bd_dom"/>
</dbReference>
<dbReference type="InterPro" id="IPR047210">
    <property type="entry name" value="TPP_PYR_POXB-like"/>
</dbReference>
<keyword evidence="2" id="KW-0813">Transport</keyword>
<dbReference type="InterPro" id="IPR024935">
    <property type="entry name" value="Rubredoxin_dom"/>
</dbReference>
<dbReference type="CDD" id="cd00730">
    <property type="entry name" value="rubredoxin"/>
    <property type="match status" value="1"/>
</dbReference>
<dbReference type="InterPro" id="IPR029061">
    <property type="entry name" value="THDP-binding"/>
</dbReference>
<dbReference type="PANTHER" id="PTHR42981:SF2">
    <property type="entry name" value="PYRUVATE DEHYDROGENASE [UBIQUINONE]"/>
    <property type="match status" value="1"/>
</dbReference>
<evidence type="ECO:0000313" key="10">
    <source>
        <dbReference type="Proteomes" id="UP000831817"/>
    </source>
</evidence>
<dbReference type="InterPro" id="IPR047211">
    <property type="entry name" value="POXB-like"/>
</dbReference>
<accession>A0ABN6PBD8</accession>
<dbReference type="PANTHER" id="PTHR42981">
    <property type="entry name" value="PYRUVATE DEHYDROGENASE [UBIQUINONE]"/>
    <property type="match status" value="1"/>
</dbReference>
<keyword evidence="4" id="KW-0249">Electron transport</keyword>
<keyword evidence="6 7" id="KW-0786">Thiamine pyrophosphate</keyword>
<dbReference type="SUPFAM" id="SSF57802">
    <property type="entry name" value="Rubredoxin-like"/>
    <property type="match status" value="1"/>
</dbReference>
<evidence type="ECO:0000256" key="6">
    <source>
        <dbReference type="ARBA" id="ARBA00023052"/>
    </source>
</evidence>
<evidence type="ECO:0000256" key="4">
    <source>
        <dbReference type="ARBA" id="ARBA00022982"/>
    </source>
</evidence>
<dbReference type="InterPro" id="IPR047212">
    <property type="entry name" value="TPP_POXB-like"/>
</dbReference>
<dbReference type="Pfam" id="PF00205">
    <property type="entry name" value="TPP_enzyme_M"/>
    <property type="match status" value="1"/>
</dbReference>
<dbReference type="EMBL" id="AP025698">
    <property type="protein sequence ID" value="BDH79557.1"/>
    <property type="molecule type" value="Genomic_DNA"/>
</dbReference>
<sequence>MAEYRCTVCNYVYSEKEEKRKFSELPEGWRCPVCNAPKSLFVKLTPRKGVKPVSNTVADVFIAQMIEWGVKYVFGIPGTSALGLVDSIRKNENIRYIQVRHEQTAAFMASAYAKLTGHIAACLTVAGPGATNLATGLYDAKLDRAPVLAITGQVERNRIGTGASQEIDQHAFFEPFSVFNMTLISPDQITNLVTAAIKHALLLGGVAHIDIPRDIQSLECDEKIKPFRDNIPNRSITTDEKYLKGAVEIINTSKRPVIIVGFGGLEAREYIVKLAEKIDAPIVTTFRGKGVVDEDHPLYMGSHGTIGSTAAAELVRDSDLLIVIGSSFSDLTQIPEKRMIQVDIDPMMIARRYPVEAGIIGRSAIVIPRILKLVKKHERVDYRERMGKLKRRWLRPLKAEADPKSTPIRPQYIISVLNRKLDEDAIITLDVGENGWWFGRNFQMKSTQRVLFSGYLGSMGFGLPAALVAQLEHPERQVACITGDGGFSMVMGDFLTAIKYDLPIKVFLFNNKNLAMIMQEQKVENYPIWQTELQDCEFAGFAEDCGGIGIKADDPLELEKVVDEALNYDEPVLVDIDTDPRRFLATD</sequence>
<evidence type="ECO:0000313" key="9">
    <source>
        <dbReference type="EMBL" id="BDH79557.1"/>
    </source>
</evidence>
<dbReference type="Pfam" id="PF02776">
    <property type="entry name" value="TPP_enzyme_N"/>
    <property type="match status" value="1"/>
</dbReference>
<dbReference type="Pfam" id="PF02775">
    <property type="entry name" value="TPP_enzyme_C"/>
    <property type="match status" value="1"/>
</dbReference>
<evidence type="ECO:0000256" key="7">
    <source>
        <dbReference type="RuleBase" id="RU362132"/>
    </source>
</evidence>
<dbReference type="InterPro" id="IPR011766">
    <property type="entry name" value="TPP_enzyme_TPP-bd"/>
</dbReference>
<dbReference type="Pfam" id="PF00301">
    <property type="entry name" value="Rubredoxin"/>
    <property type="match status" value="1"/>
</dbReference>
<dbReference type="SUPFAM" id="SSF52467">
    <property type="entry name" value="DHS-like NAD/FAD-binding domain"/>
    <property type="match status" value="1"/>
</dbReference>
<organism evidence="9 10">
    <name type="scientific">Methanothermobacter tenebrarum</name>
    <dbReference type="NCBI Taxonomy" id="680118"/>
    <lineage>
        <taxon>Archaea</taxon>
        <taxon>Methanobacteriati</taxon>
        <taxon>Methanobacteriota</taxon>
        <taxon>Methanomada group</taxon>
        <taxon>Methanobacteria</taxon>
        <taxon>Methanobacteriales</taxon>
        <taxon>Methanobacteriaceae</taxon>
        <taxon>Methanothermobacter</taxon>
    </lineage>
</organism>
<dbReference type="GeneID" id="71965454"/>
<dbReference type="InterPro" id="IPR029035">
    <property type="entry name" value="DHS-like_NAD/FAD-binding_dom"/>
</dbReference>
<protein>
    <submittedName>
        <fullName evidence="9">Pyruvate dehydrogenase</fullName>
    </submittedName>
</protein>
<evidence type="ECO:0000256" key="2">
    <source>
        <dbReference type="ARBA" id="ARBA00022448"/>
    </source>
</evidence>
<dbReference type="Gene3D" id="3.40.50.970">
    <property type="match status" value="2"/>
</dbReference>
<reference evidence="9 10" key="1">
    <citation type="submission" date="2022-04" db="EMBL/GenBank/DDBJ databases">
        <title>Complete genome of Methanothermobacter tenebrarum strain RMAS.</title>
        <authorList>
            <person name="Nakamura K."/>
            <person name="Oshima K."/>
            <person name="Hattori M."/>
            <person name="Kamagata Y."/>
            <person name="Takamizawa K."/>
        </authorList>
    </citation>
    <scope>NUCLEOTIDE SEQUENCE [LARGE SCALE GENOMIC DNA]</scope>
    <source>
        <strain evidence="9 10">RMAS</strain>
    </source>
</reference>
<dbReference type="Gene3D" id="2.20.28.10">
    <property type="match status" value="1"/>
</dbReference>
<name>A0ABN6PBD8_9EURY</name>
<dbReference type="CDD" id="cd07039">
    <property type="entry name" value="TPP_PYR_POX"/>
    <property type="match status" value="1"/>
</dbReference>